<feature type="domain" description="Mannitol dehydrogenase N-terminal" evidence="3">
    <location>
        <begin position="38"/>
        <end position="282"/>
    </location>
</feature>
<organism evidence="5 6">
    <name type="scientific">Burkholderia pseudomallei</name>
    <name type="common">Pseudomonas pseudomallei</name>
    <dbReference type="NCBI Taxonomy" id="28450"/>
    <lineage>
        <taxon>Bacteria</taxon>
        <taxon>Pseudomonadati</taxon>
        <taxon>Pseudomonadota</taxon>
        <taxon>Betaproteobacteria</taxon>
        <taxon>Burkholderiales</taxon>
        <taxon>Burkholderiaceae</taxon>
        <taxon>Burkholderia</taxon>
        <taxon>pseudomallei group</taxon>
    </lineage>
</organism>
<gene>
    <name evidence="5" type="ORF">Y036_6395</name>
</gene>
<dbReference type="InterPro" id="IPR050988">
    <property type="entry name" value="Mannitol_DH/Oxidoreductase"/>
</dbReference>
<dbReference type="InterPro" id="IPR008927">
    <property type="entry name" value="6-PGluconate_DH-like_C_sf"/>
</dbReference>
<dbReference type="Pfam" id="PF08125">
    <property type="entry name" value="Mannitol_dh_C"/>
    <property type="match status" value="1"/>
</dbReference>
<comment type="caution">
    <text evidence="5">The sequence shown here is derived from an EMBL/GenBank/DDBJ whole genome shotgun (WGS) entry which is preliminary data.</text>
</comment>
<evidence type="ECO:0000256" key="1">
    <source>
        <dbReference type="ARBA" id="ARBA00023002"/>
    </source>
</evidence>
<evidence type="ECO:0000259" key="3">
    <source>
        <dbReference type="Pfam" id="PF01232"/>
    </source>
</evidence>
<evidence type="ECO:0000313" key="5">
    <source>
        <dbReference type="EMBL" id="KGX20258.1"/>
    </source>
</evidence>
<keyword evidence="1" id="KW-0560">Oxidoreductase</keyword>
<dbReference type="InterPro" id="IPR023027">
    <property type="entry name" value="Mannitol_DH_CS"/>
</dbReference>
<dbReference type="GO" id="GO:0016616">
    <property type="term" value="F:oxidoreductase activity, acting on the CH-OH group of donors, NAD or NADP as acceptor"/>
    <property type="evidence" value="ECO:0007669"/>
    <property type="project" value="TreeGrafter"/>
</dbReference>
<dbReference type="InterPro" id="IPR000669">
    <property type="entry name" value="Mannitol_DH"/>
</dbReference>
<dbReference type="SUPFAM" id="SSF51735">
    <property type="entry name" value="NAD(P)-binding Rossmann-fold domains"/>
    <property type="match status" value="1"/>
</dbReference>
<protein>
    <submittedName>
        <fullName evidence="5">Mannitol dehydrogenase Rossmann domain protein</fullName>
    </submittedName>
</protein>
<feature type="domain" description="Mannitol dehydrogenase C-terminal" evidence="4">
    <location>
        <begin position="291"/>
        <end position="444"/>
    </location>
</feature>
<dbReference type="PANTHER" id="PTHR43362">
    <property type="entry name" value="MANNITOL DEHYDROGENASE DSF1-RELATED"/>
    <property type="match status" value="1"/>
</dbReference>
<dbReference type="InterPro" id="IPR013118">
    <property type="entry name" value="Mannitol_DH_C"/>
</dbReference>
<dbReference type="PANTHER" id="PTHR43362:SF1">
    <property type="entry name" value="MANNITOL DEHYDROGENASE 2-RELATED"/>
    <property type="match status" value="1"/>
</dbReference>
<name>A0A095L6P2_BURPE</name>
<dbReference type="InterPro" id="IPR013131">
    <property type="entry name" value="Mannitol_DH_N"/>
</dbReference>
<dbReference type="InterPro" id="IPR036291">
    <property type="entry name" value="NAD(P)-bd_dom_sf"/>
</dbReference>
<keyword evidence="2" id="KW-0520">NAD</keyword>
<dbReference type="Gene3D" id="3.40.50.720">
    <property type="entry name" value="NAD(P)-binding Rossmann-like Domain"/>
    <property type="match status" value="1"/>
</dbReference>
<reference evidence="5 6" key="1">
    <citation type="submission" date="2014-08" db="EMBL/GenBank/DDBJ databases">
        <authorList>
            <person name="Bunnell A."/>
            <person name="Chain P.S."/>
            <person name="Chertkov O."/>
            <person name="Currie B.J."/>
            <person name="Daligault H.E."/>
            <person name="Davenport K.W."/>
            <person name="Davis C."/>
            <person name="Gleasner C.D."/>
            <person name="Johnson S.L."/>
            <person name="Kaestli M."/>
            <person name="Koren S."/>
            <person name="Kunde Y.A."/>
            <person name="Mayo M."/>
            <person name="McMurry K.K."/>
            <person name="Price E.P."/>
            <person name="Reitenga K.G."/>
            <person name="Robison R."/>
            <person name="Rosovitz M.J."/>
            <person name="Sarovich D.S."/>
            <person name="Teshima H."/>
        </authorList>
    </citation>
    <scope>NUCLEOTIDE SEQUENCE [LARGE SCALE GENOMIC DNA]</scope>
    <source>
        <strain evidence="5 6">MSHR44</strain>
    </source>
</reference>
<dbReference type="GO" id="GO:0019594">
    <property type="term" value="P:mannitol metabolic process"/>
    <property type="evidence" value="ECO:0007669"/>
    <property type="project" value="InterPro"/>
</dbReference>
<dbReference type="Pfam" id="PF01232">
    <property type="entry name" value="Mannitol_dh"/>
    <property type="match status" value="1"/>
</dbReference>
<evidence type="ECO:0000313" key="6">
    <source>
        <dbReference type="Proteomes" id="UP000030475"/>
    </source>
</evidence>
<dbReference type="Proteomes" id="UP000030475">
    <property type="component" value="Unassembled WGS sequence"/>
</dbReference>
<accession>A0A095L6P2</accession>
<dbReference type="Gene3D" id="1.10.1040.10">
    <property type="entry name" value="N-(1-d-carboxylethyl)-l-norvaline Dehydrogenase, domain 2"/>
    <property type="match status" value="1"/>
</dbReference>
<dbReference type="AlphaFoldDB" id="A0A095L6P2"/>
<dbReference type="EMBL" id="JQIM01000006">
    <property type="protein sequence ID" value="KGX20258.1"/>
    <property type="molecule type" value="Genomic_DNA"/>
</dbReference>
<dbReference type="SUPFAM" id="SSF48179">
    <property type="entry name" value="6-phosphogluconate dehydrogenase C-terminal domain-like"/>
    <property type="match status" value="1"/>
</dbReference>
<evidence type="ECO:0000259" key="4">
    <source>
        <dbReference type="Pfam" id="PF08125"/>
    </source>
</evidence>
<evidence type="ECO:0000256" key="2">
    <source>
        <dbReference type="ARBA" id="ARBA00023027"/>
    </source>
</evidence>
<dbReference type="PRINTS" id="PR00084">
    <property type="entry name" value="MTLDHDRGNASE"/>
</dbReference>
<sequence length="498" mass="54087">MVQTGRFLVMPLLSSDHCRALPPEVSRPRYDRRALRTGIVHLGLGAFHRAHQACYTETLVERGDLRWGIAGVELRRRHTVERLAAQDHLYSVTERAGDAARTRVVGAVHRTLFAPQALATLLGLIADPSVSIVSLTVTEKGYYRRPGGGGLDLDDPAIRRDLAQPHAPSTTLGVLAAGIRLRAAHAPLSVLSCDNMPSNGDTLRALLAQYAEQTDGALARRIRCDVAFPNTMVDRIVPAATPESLDWVQSRIGVRDEAAIVCEPFAQWVFEDRFAGARPRWEDAGALVAADVRPYEKMKLRLLNGSHSAIAYAGQLRGRRTVSDAMADPLIDALARGVMTRELLATLDVPAGYDVRAYCASLIERFRNPALAHRTAQIATDGTQKVPLRWLPALAESAAAGVERPFLERALAMWLHYVEVARDESGRPLVLEDPGAQALAARLHGAPGATDAVRAALGLIASRDAARWPEALTARVGAHLETVRTRGTDALLRPLLDA</sequence>
<dbReference type="InterPro" id="IPR013328">
    <property type="entry name" value="6PGD_dom2"/>
</dbReference>
<dbReference type="PROSITE" id="PS00974">
    <property type="entry name" value="MANNITOL_DHGENASE"/>
    <property type="match status" value="1"/>
</dbReference>
<proteinExistence type="predicted"/>